<name>V5SGM2_9HYPH</name>
<evidence type="ECO:0000256" key="11">
    <source>
        <dbReference type="SAM" id="Phobius"/>
    </source>
</evidence>
<dbReference type="SMART" id="SM00382">
    <property type="entry name" value="AAA"/>
    <property type="match status" value="1"/>
</dbReference>
<dbReference type="InterPro" id="IPR003439">
    <property type="entry name" value="ABC_transporter-like_ATP-bd"/>
</dbReference>
<feature type="transmembrane region" description="Helical" evidence="11">
    <location>
        <begin position="56"/>
        <end position="73"/>
    </location>
</feature>
<keyword evidence="5" id="KW-0762">Sugar transport</keyword>
<dbReference type="RefSeq" id="WP_023788652.1">
    <property type="nucleotide sequence ID" value="NC_022997.1"/>
</dbReference>
<evidence type="ECO:0000256" key="2">
    <source>
        <dbReference type="ARBA" id="ARBA00005417"/>
    </source>
</evidence>
<evidence type="ECO:0000256" key="5">
    <source>
        <dbReference type="ARBA" id="ARBA00022597"/>
    </source>
</evidence>
<dbReference type="HOGENOM" id="CLU_000604_84_9_5"/>
<organism evidence="14 15">
    <name type="scientific">Hyphomicrobium nitrativorans NL23</name>
    <dbReference type="NCBI Taxonomy" id="1029756"/>
    <lineage>
        <taxon>Bacteria</taxon>
        <taxon>Pseudomonadati</taxon>
        <taxon>Pseudomonadota</taxon>
        <taxon>Alphaproteobacteria</taxon>
        <taxon>Hyphomicrobiales</taxon>
        <taxon>Hyphomicrobiaceae</taxon>
        <taxon>Hyphomicrobium</taxon>
    </lineage>
</organism>
<dbReference type="GO" id="GO:0140359">
    <property type="term" value="F:ABC-type transporter activity"/>
    <property type="evidence" value="ECO:0007669"/>
    <property type="project" value="InterPro"/>
</dbReference>
<evidence type="ECO:0000313" key="15">
    <source>
        <dbReference type="Proteomes" id="UP000018542"/>
    </source>
</evidence>
<keyword evidence="6 11" id="KW-0812">Transmembrane</keyword>
<comment type="similarity">
    <text evidence="2">Belongs to the ABC transporter superfamily.</text>
</comment>
<evidence type="ECO:0000313" key="14">
    <source>
        <dbReference type="EMBL" id="AHB49683.1"/>
    </source>
</evidence>
<dbReference type="PATRIC" id="fig|1029756.8.peg.3499"/>
<feature type="domain" description="ABC transmembrane type-1" evidence="13">
    <location>
        <begin position="19"/>
        <end position="297"/>
    </location>
</feature>
<dbReference type="GO" id="GO:0005886">
    <property type="term" value="C:plasma membrane"/>
    <property type="evidence" value="ECO:0007669"/>
    <property type="project" value="UniProtKB-SubCell"/>
</dbReference>
<dbReference type="SUPFAM" id="SSF90123">
    <property type="entry name" value="ABC transporter transmembrane region"/>
    <property type="match status" value="1"/>
</dbReference>
<feature type="transmembrane region" description="Helical" evidence="11">
    <location>
        <begin position="133"/>
        <end position="155"/>
    </location>
</feature>
<evidence type="ECO:0000256" key="7">
    <source>
        <dbReference type="ARBA" id="ARBA00022741"/>
    </source>
</evidence>
<keyword evidence="8" id="KW-0067">ATP-binding</keyword>
<dbReference type="Pfam" id="PF00664">
    <property type="entry name" value="ABC_membrane"/>
    <property type="match status" value="1"/>
</dbReference>
<dbReference type="InterPro" id="IPR003593">
    <property type="entry name" value="AAA+_ATPase"/>
</dbReference>
<evidence type="ECO:0000256" key="10">
    <source>
        <dbReference type="ARBA" id="ARBA00023136"/>
    </source>
</evidence>
<dbReference type="GO" id="GO:0016887">
    <property type="term" value="F:ATP hydrolysis activity"/>
    <property type="evidence" value="ECO:0007669"/>
    <property type="project" value="InterPro"/>
</dbReference>
<keyword evidence="7" id="KW-0547">Nucleotide-binding</keyword>
<feature type="domain" description="ABC transporter" evidence="12">
    <location>
        <begin position="334"/>
        <end position="571"/>
    </location>
</feature>
<evidence type="ECO:0000256" key="9">
    <source>
        <dbReference type="ARBA" id="ARBA00022989"/>
    </source>
</evidence>
<dbReference type="InterPro" id="IPR036640">
    <property type="entry name" value="ABC1_TM_sf"/>
</dbReference>
<keyword evidence="10 11" id="KW-0472">Membrane</keyword>
<dbReference type="GO" id="GO:0005524">
    <property type="term" value="F:ATP binding"/>
    <property type="evidence" value="ECO:0007669"/>
    <property type="project" value="UniProtKB-KW"/>
</dbReference>
<dbReference type="InterPro" id="IPR039421">
    <property type="entry name" value="Type_1_exporter"/>
</dbReference>
<dbReference type="GO" id="GO:0034040">
    <property type="term" value="F:ATPase-coupled lipid transmembrane transporter activity"/>
    <property type="evidence" value="ECO:0007669"/>
    <property type="project" value="TreeGrafter"/>
</dbReference>
<feature type="transmembrane region" description="Helical" evidence="11">
    <location>
        <begin position="21"/>
        <end position="44"/>
    </location>
</feature>
<keyword evidence="3" id="KW-0813">Transport</keyword>
<protein>
    <submittedName>
        <fullName evidence="14">ABC transporter</fullName>
    </submittedName>
</protein>
<evidence type="ECO:0000256" key="4">
    <source>
        <dbReference type="ARBA" id="ARBA00022475"/>
    </source>
</evidence>
<keyword evidence="15" id="KW-1185">Reference proteome</keyword>
<dbReference type="PROSITE" id="PS50929">
    <property type="entry name" value="ABC_TM1F"/>
    <property type="match status" value="1"/>
</dbReference>
<sequence>MRLFAFIGSHLVGYRGRYLAGTAAVFLEGAMTAAPMIIAGLALVVLTRADATPADIWPYGAAIVLATLFRIVLVRVAWLNLFRGGGAVTLSVRERVAEHMRRVPLGILSRWTPARLANLLTDDARWIYEASTIAASLMLAGIVSGVALLIAAIAFNLPVGLAAAGAAALSIPALAWAGHLLRRMVRRRVADVAEGNQRIGEYAEGIAVFRSFGRTGAALETYRAAAADMRDTMIGGTPPLSAVSAAGRSVLDMGVPLALIALAALLAYGEGAVPKSAVPTILLVLASIGAFSAALAQGALIGTAERAARELDRFLAEPVLGGANALGRTQHLELAFESVSFGYGADETAVQTLADISFIVPPGTTTAIVGASGAGKSTIAALILRFFDVTSGRITLDGCDIRDLDPSALQAAIAFVGQDVHLFRDTLRANILLGDPSASDARLREVVAAARLDELVAALADGLDTIVGDGGRTLSGGERQRVAIARALLKNAPIIVLDEATSAIDPITELALQRAFAVLARGRTLIVVAHRLRTIAGADCIVVLDRGRIVESGRHERLLEDGGLYARLWNAQARAAGWSVR</sequence>
<dbReference type="Proteomes" id="UP000018542">
    <property type="component" value="Chromosome"/>
</dbReference>
<feature type="transmembrane region" description="Helical" evidence="11">
    <location>
        <begin position="281"/>
        <end position="304"/>
    </location>
</feature>
<dbReference type="PROSITE" id="PS00211">
    <property type="entry name" value="ABC_TRANSPORTER_1"/>
    <property type="match status" value="1"/>
</dbReference>
<dbReference type="PROSITE" id="PS50893">
    <property type="entry name" value="ABC_TRANSPORTER_2"/>
    <property type="match status" value="1"/>
</dbReference>
<evidence type="ECO:0000256" key="6">
    <source>
        <dbReference type="ARBA" id="ARBA00022692"/>
    </source>
</evidence>
<dbReference type="STRING" id="1029756.W911_16800"/>
<dbReference type="InterPro" id="IPR017871">
    <property type="entry name" value="ABC_transporter-like_CS"/>
</dbReference>
<keyword evidence="9 11" id="KW-1133">Transmembrane helix</keyword>
<dbReference type="AlphaFoldDB" id="V5SGM2"/>
<dbReference type="Pfam" id="PF00005">
    <property type="entry name" value="ABC_tran"/>
    <property type="match status" value="1"/>
</dbReference>
<dbReference type="Gene3D" id="1.20.1560.10">
    <property type="entry name" value="ABC transporter type 1, transmembrane domain"/>
    <property type="match status" value="1"/>
</dbReference>
<dbReference type="Gene3D" id="3.40.50.300">
    <property type="entry name" value="P-loop containing nucleotide triphosphate hydrolases"/>
    <property type="match status" value="1"/>
</dbReference>
<dbReference type="KEGG" id="hni:W911_16800"/>
<dbReference type="SUPFAM" id="SSF52540">
    <property type="entry name" value="P-loop containing nucleoside triphosphate hydrolases"/>
    <property type="match status" value="1"/>
</dbReference>
<proteinExistence type="inferred from homology"/>
<evidence type="ECO:0000259" key="12">
    <source>
        <dbReference type="PROSITE" id="PS50893"/>
    </source>
</evidence>
<dbReference type="InterPro" id="IPR027417">
    <property type="entry name" value="P-loop_NTPase"/>
</dbReference>
<dbReference type="EMBL" id="CP006912">
    <property type="protein sequence ID" value="AHB49683.1"/>
    <property type="molecule type" value="Genomic_DNA"/>
</dbReference>
<dbReference type="FunFam" id="3.40.50.300:FF:000221">
    <property type="entry name" value="Multidrug ABC transporter ATP-binding protein"/>
    <property type="match status" value="1"/>
</dbReference>
<dbReference type="PANTHER" id="PTHR24221">
    <property type="entry name" value="ATP-BINDING CASSETTE SUB-FAMILY B"/>
    <property type="match status" value="1"/>
</dbReference>
<dbReference type="PANTHER" id="PTHR24221:SF654">
    <property type="entry name" value="ATP-BINDING CASSETTE SUB-FAMILY B MEMBER 6"/>
    <property type="match status" value="1"/>
</dbReference>
<evidence type="ECO:0000256" key="1">
    <source>
        <dbReference type="ARBA" id="ARBA00004651"/>
    </source>
</evidence>
<reference evidence="14 15" key="1">
    <citation type="journal article" date="2014" name="Genome Announc.">
        <title>Complete Genome Sequence of Hyphomicrobium nitrativorans Strain NL23, a Denitrifying Bacterium Isolated from Biofilm of a Methanol-Fed Denitrification System Treating Seawater at the Montreal Biodome.</title>
        <authorList>
            <person name="Martineau C."/>
            <person name="Villeneuve C."/>
            <person name="Mauffrey F."/>
            <person name="Villemur R."/>
        </authorList>
    </citation>
    <scope>NUCLEOTIDE SEQUENCE [LARGE SCALE GENOMIC DNA]</scope>
    <source>
        <strain evidence="14">NL23</strain>
    </source>
</reference>
<dbReference type="OrthoDB" id="9806127at2"/>
<evidence type="ECO:0000259" key="13">
    <source>
        <dbReference type="PROSITE" id="PS50929"/>
    </source>
</evidence>
<evidence type="ECO:0000256" key="3">
    <source>
        <dbReference type="ARBA" id="ARBA00022448"/>
    </source>
</evidence>
<accession>V5SGM2</accession>
<feature type="transmembrane region" description="Helical" evidence="11">
    <location>
        <begin position="161"/>
        <end position="181"/>
    </location>
</feature>
<comment type="subcellular location">
    <subcellularLocation>
        <location evidence="1">Cell membrane</location>
        <topology evidence="1">Multi-pass membrane protein</topology>
    </subcellularLocation>
</comment>
<keyword evidence="4" id="KW-1003">Cell membrane</keyword>
<dbReference type="InterPro" id="IPR011527">
    <property type="entry name" value="ABC1_TM_dom"/>
</dbReference>
<evidence type="ECO:0000256" key="8">
    <source>
        <dbReference type="ARBA" id="ARBA00022840"/>
    </source>
</evidence>
<gene>
    <name evidence="14" type="ORF">W911_16800</name>
</gene>